<keyword evidence="2" id="KW-0472">Membrane</keyword>
<proteinExistence type="predicted"/>
<dbReference type="AlphaFoldDB" id="A0A4U1HJY9"/>
<feature type="transmembrane region" description="Helical" evidence="2">
    <location>
        <begin position="339"/>
        <end position="363"/>
    </location>
</feature>
<feature type="compositionally biased region" description="Basic residues" evidence="1">
    <location>
        <begin position="427"/>
        <end position="438"/>
    </location>
</feature>
<keyword evidence="2" id="KW-0812">Transmembrane</keyword>
<evidence type="ECO:0000256" key="2">
    <source>
        <dbReference type="SAM" id="Phobius"/>
    </source>
</evidence>
<feature type="compositionally biased region" description="Low complexity" evidence="1">
    <location>
        <begin position="240"/>
        <end position="267"/>
    </location>
</feature>
<comment type="caution">
    <text evidence="3">The sequence shown here is derived from an EMBL/GenBank/DDBJ whole genome shotgun (WGS) entry which is preliminary data.</text>
</comment>
<protein>
    <submittedName>
        <fullName evidence="3">Uncharacterized protein</fullName>
    </submittedName>
</protein>
<feature type="compositionally biased region" description="Polar residues" evidence="1">
    <location>
        <begin position="197"/>
        <end position="213"/>
    </location>
</feature>
<evidence type="ECO:0000313" key="4">
    <source>
        <dbReference type="Proteomes" id="UP000305539"/>
    </source>
</evidence>
<feature type="compositionally biased region" description="Low complexity" evidence="1">
    <location>
        <begin position="396"/>
        <end position="426"/>
    </location>
</feature>
<accession>A0A4U1HJY9</accession>
<organism evidence="3 4">
    <name type="scientific">Trinickia terrae</name>
    <dbReference type="NCBI Taxonomy" id="2571161"/>
    <lineage>
        <taxon>Bacteria</taxon>
        <taxon>Pseudomonadati</taxon>
        <taxon>Pseudomonadota</taxon>
        <taxon>Betaproteobacteria</taxon>
        <taxon>Burkholderiales</taxon>
        <taxon>Burkholderiaceae</taxon>
        <taxon>Trinickia</taxon>
    </lineage>
</organism>
<feature type="region of interest" description="Disordered" evidence="1">
    <location>
        <begin position="1"/>
        <end position="25"/>
    </location>
</feature>
<feature type="region of interest" description="Disordered" evidence="1">
    <location>
        <begin position="104"/>
        <end position="267"/>
    </location>
</feature>
<feature type="region of interest" description="Disordered" evidence="1">
    <location>
        <begin position="396"/>
        <end position="444"/>
    </location>
</feature>
<evidence type="ECO:0000313" key="3">
    <source>
        <dbReference type="EMBL" id="TKC79917.1"/>
    </source>
</evidence>
<gene>
    <name evidence="3" type="ORF">FAZ69_30385</name>
</gene>
<keyword evidence="4" id="KW-1185">Reference proteome</keyword>
<feature type="compositionally biased region" description="Low complexity" evidence="1">
    <location>
        <begin position="123"/>
        <end position="183"/>
    </location>
</feature>
<dbReference type="OrthoDB" id="9007508at2"/>
<reference evidence="3 4" key="1">
    <citation type="submission" date="2019-04" db="EMBL/GenBank/DDBJ databases">
        <title>Trinickia sp. 7GSK02, isolated from subtropical forest soil.</title>
        <authorList>
            <person name="Gao Z.-H."/>
            <person name="Qiu L.-H."/>
        </authorList>
    </citation>
    <scope>NUCLEOTIDE SEQUENCE [LARGE SCALE GENOMIC DNA]</scope>
    <source>
        <strain evidence="3 4">7GSK02</strain>
    </source>
</reference>
<keyword evidence="2" id="KW-1133">Transmembrane helix</keyword>
<feature type="compositionally biased region" description="Low complexity" evidence="1">
    <location>
        <begin position="1"/>
        <end position="16"/>
    </location>
</feature>
<name>A0A4U1HJY9_9BURK</name>
<sequence>MADSAAPTTSRSSRTASPKRRAGAVSIDTENKLARAAKSAQRLAQLSDVARDDRTGDLFVDDPGHAAIEAMNIDTRQGTLSGFELPDEVLVAIGMPPAELTDAAAGEAEAVSPPVTIADAKGPRNARGARSSGASAGPAGAAVESPAAAAKAPDTTPASSGASALDAVLAPASAAMASATRSVAHARRQSAARPGEGTSSGNPRAVDAQTQPVAASAPGASTQASSTQTSLPPDAPQPDVPQQDAQPAAAGTASAPDAPAAAGTASASDAPAAAASGAAPAQPKPFAREAAPYVPAAARRAPDLDWARATAFADTVDALYGVIADQRRAAGDHSRRMKWLLSTVVGALLVTIAIGITQTALLMRLTRESAAQQQRIEDMLRTQQATLTALADAAASANARSPANDGAQAAPVAPAAHQAPQASAAAKHVKPQHPHKPGKPATAH</sequence>
<dbReference type="Proteomes" id="UP000305539">
    <property type="component" value="Unassembled WGS sequence"/>
</dbReference>
<evidence type="ECO:0000256" key="1">
    <source>
        <dbReference type="SAM" id="MobiDB-lite"/>
    </source>
</evidence>
<feature type="compositionally biased region" description="Low complexity" evidence="1">
    <location>
        <begin position="214"/>
        <end position="232"/>
    </location>
</feature>
<dbReference type="EMBL" id="SWJE01000023">
    <property type="protein sequence ID" value="TKC79917.1"/>
    <property type="molecule type" value="Genomic_DNA"/>
</dbReference>